<gene>
    <name evidence="1" type="primary">nuoD</name>
    <name evidence="3" type="ORF">MELA_00374</name>
</gene>
<comment type="similarity">
    <text evidence="1">Belongs to the complex I 49 kDa subunit family.</text>
</comment>
<dbReference type="PANTHER" id="PTHR11993">
    <property type="entry name" value="NADH-UBIQUINONE OXIDOREDUCTASE 49 KDA SUBUNIT"/>
    <property type="match status" value="1"/>
</dbReference>
<comment type="catalytic activity">
    <reaction evidence="1">
        <text>a quinone + NADH + 5 H(+)(in) = a quinol + NAD(+) + 4 H(+)(out)</text>
        <dbReference type="Rhea" id="RHEA:57888"/>
        <dbReference type="ChEBI" id="CHEBI:15378"/>
        <dbReference type="ChEBI" id="CHEBI:24646"/>
        <dbReference type="ChEBI" id="CHEBI:57540"/>
        <dbReference type="ChEBI" id="CHEBI:57945"/>
        <dbReference type="ChEBI" id="CHEBI:132124"/>
    </reaction>
</comment>
<evidence type="ECO:0000313" key="3">
    <source>
        <dbReference type="EMBL" id="VUZ84010.1"/>
    </source>
</evidence>
<name>A0A564ZFD4_9BACT</name>
<dbReference type="Proteomes" id="UP000334340">
    <property type="component" value="Unassembled WGS sequence"/>
</dbReference>
<keyword evidence="1" id="KW-0472">Membrane</keyword>
<dbReference type="NCBIfam" id="NF004739">
    <property type="entry name" value="PRK06075.1"/>
    <property type="match status" value="1"/>
</dbReference>
<comment type="function">
    <text evidence="1">NDH-1 shuttles electrons from NADH, via FMN and iron-sulfur (Fe-S) centers, to quinones in the respiratory chain. The immediate electron acceptor for the enzyme in this species is believed to be ubiquinone. Couples the redox reaction to proton translocation (for every two electrons transferred, four hydrogen ions are translocated across the cytoplasmic membrane), and thus conserves the redox energy in a proton gradient.</text>
</comment>
<evidence type="ECO:0000259" key="2">
    <source>
        <dbReference type="Pfam" id="PF00346"/>
    </source>
</evidence>
<dbReference type="Gene3D" id="1.10.645.10">
    <property type="entry name" value="Cytochrome-c3 Hydrogenase, chain B"/>
    <property type="match status" value="1"/>
</dbReference>
<evidence type="ECO:0000256" key="1">
    <source>
        <dbReference type="HAMAP-Rule" id="MF_01358"/>
    </source>
</evidence>
<dbReference type="SUPFAM" id="SSF56762">
    <property type="entry name" value="HydB/Nqo4-like"/>
    <property type="match status" value="1"/>
</dbReference>
<keyword evidence="4" id="KW-1185">Reference proteome</keyword>
<sequence>MNSHEHEAEIAERTHETMEEMYVNMGPQHPSTHGVLRLLLKLDGEVVTEVVPYIGYLHRCHEKIGENRVYTQIIPYTDRLDYLASMYNNWGFVLTVERLLGVTVPERAEYMRVILGELQRIASHLIWLGTFGLDLGNFTIFLYCFREREKILDLFESVCGQRLNYAFYRIGGMPLDLPDSFVADCKAFLEWFKPRLSEYDAVMSDNIIFQKRVQGLGILDPKTAINYAISGPVLRGSGIKWDLRRNDPYSIYDRFEFDIPVGTSGDVWDRYMVRRIEMEESVKIVEQALQGLPSGEIMAKMPKKLKPPVGDIYSRVETPRGELGFYIVSDGSEKPYRYKVRAPTFVNLSVLPLIGRGYLVADLVAILGSIDIVLGEVDR</sequence>
<dbReference type="HAMAP" id="MF_01358">
    <property type="entry name" value="NDH1_NuoD"/>
    <property type="match status" value="1"/>
</dbReference>
<keyword evidence="3" id="KW-0560">Oxidoreductase</keyword>
<keyword evidence="1" id="KW-0520">NAD</keyword>
<organism evidence="3 4">
    <name type="scientific">Candidatus Methylomirabilis lanthanidiphila</name>
    <dbReference type="NCBI Taxonomy" id="2211376"/>
    <lineage>
        <taxon>Bacteria</taxon>
        <taxon>Candidatus Methylomirabilota</taxon>
        <taxon>Candidatus Methylomirabilia</taxon>
        <taxon>Candidatus Methylomirabilales</taxon>
        <taxon>Candidatus Methylomirabilaceae</taxon>
        <taxon>Candidatus Methylomirabilis</taxon>
    </lineage>
</organism>
<keyword evidence="1" id="KW-0874">Quinone</keyword>
<reference evidence="3 4" key="1">
    <citation type="submission" date="2019-07" db="EMBL/GenBank/DDBJ databases">
        <authorList>
            <person name="Cremers G."/>
        </authorList>
    </citation>
    <scope>NUCLEOTIDE SEQUENCE [LARGE SCALE GENOMIC DNA]</scope>
</reference>
<dbReference type="EC" id="7.1.1.-" evidence="1"/>
<dbReference type="GO" id="GO:0050136">
    <property type="term" value="F:NADH dehydrogenase (quinone) (non-electrogenic) activity"/>
    <property type="evidence" value="ECO:0007669"/>
    <property type="project" value="UniProtKB-UniRule"/>
</dbReference>
<dbReference type="NCBIfam" id="NF008974">
    <property type="entry name" value="PRK12322.1"/>
    <property type="match status" value="1"/>
</dbReference>
<feature type="domain" description="NADH-quinone oxidoreductase subunit D" evidence="2">
    <location>
        <begin position="134"/>
        <end position="307"/>
    </location>
</feature>
<proteinExistence type="inferred from homology"/>
<keyword evidence="1" id="KW-1003">Cell membrane</keyword>
<dbReference type="AlphaFoldDB" id="A0A564ZFD4"/>
<comment type="subcellular location">
    <subcellularLocation>
        <location evidence="1">Cell membrane</location>
        <topology evidence="1">Peripheral membrane protein</topology>
        <orientation evidence="1">Cytoplasmic side</orientation>
    </subcellularLocation>
</comment>
<dbReference type="InterPro" id="IPR029014">
    <property type="entry name" value="NiFe-Hase_large"/>
</dbReference>
<dbReference type="PANTHER" id="PTHR11993:SF10">
    <property type="entry name" value="NADH DEHYDROGENASE [UBIQUINONE] IRON-SULFUR PROTEIN 2, MITOCHONDRIAL"/>
    <property type="match status" value="1"/>
</dbReference>
<dbReference type="GO" id="GO:0051287">
    <property type="term" value="F:NAD binding"/>
    <property type="evidence" value="ECO:0007669"/>
    <property type="project" value="InterPro"/>
</dbReference>
<comment type="subunit">
    <text evidence="1">NDH-1 is composed of 14 different subunits. Subunits NuoB, C, D, E, F, and G constitute the peripheral sector of the complex.</text>
</comment>
<dbReference type="EMBL" id="CABIKM010000005">
    <property type="protein sequence ID" value="VUZ84010.1"/>
    <property type="molecule type" value="Genomic_DNA"/>
</dbReference>
<dbReference type="InterPro" id="IPR001135">
    <property type="entry name" value="NADH_Q_OxRdtase_suD"/>
</dbReference>
<accession>A0A564ZFD4</accession>
<dbReference type="GO" id="GO:0048038">
    <property type="term" value="F:quinone binding"/>
    <property type="evidence" value="ECO:0007669"/>
    <property type="project" value="UniProtKB-KW"/>
</dbReference>
<dbReference type="InterPro" id="IPR022885">
    <property type="entry name" value="NDH1_su_D/H"/>
</dbReference>
<keyword evidence="1" id="KW-0813">Transport</keyword>
<dbReference type="Pfam" id="PF00346">
    <property type="entry name" value="Complex1_49kDa"/>
    <property type="match status" value="1"/>
</dbReference>
<keyword evidence="1" id="KW-1278">Translocase</keyword>
<protein>
    <recommendedName>
        <fullName evidence="1">NADH-quinone oxidoreductase subunit D</fullName>
        <ecNumber evidence="1">7.1.1.-</ecNumber>
    </recommendedName>
    <alternativeName>
        <fullName evidence="1">NADH dehydrogenase I subunit D</fullName>
    </alternativeName>
    <alternativeName>
        <fullName evidence="1">NDH-1 subunit D</fullName>
    </alternativeName>
</protein>
<keyword evidence="1" id="KW-0830">Ubiquinone</keyword>
<dbReference type="GO" id="GO:0005886">
    <property type="term" value="C:plasma membrane"/>
    <property type="evidence" value="ECO:0007669"/>
    <property type="project" value="UniProtKB-SubCell"/>
</dbReference>
<evidence type="ECO:0000313" key="4">
    <source>
        <dbReference type="Proteomes" id="UP000334340"/>
    </source>
</evidence>